<proteinExistence type="inferred from homology"/>
<dbReference type="SUPFAM" id="SSF51730">
    <property type="entry name" value="FAD-linked oxidoreductase"/>
    <property type="match status" value="1"/>
</dbReference>
<dbReference type="InterPro" id="IPR041514">
    <property type="entry name" value="PutA_N"/>
</dbReference>
<dbReference type="Pfam" id="PF01619">
    <property type="entry name" value="Pro_dh"/>
    <property type="match status" value="1"/>
</dbReference>
<evidence type="ECO:0000259" key="10">
    <source>
        <dbReference type="Pfam" id="PF00171"/>
    </source>
</evidence>
<dbReference type="EC" id="1.2.1.88" evidence="2"/>
<evidence type="ECO:0000256" key="8">
    <source>
        <dbReference type="RuleBase" id="RU003345"/>
    </source>
</evidence>
<evidence type="ECO:0000256" key="9">
    <source>
        <dbReference type="SAM" id="MobiDB-lite"/>
    </source>
</evidence>
<comment type="catalytic activity">
    <reaction evidence="5">
        <text>L-glutamate 5-semialdehyde + NAD(+) + H2O = L-glutamate + NADH + 2 H(+)</text>
        <dbReference type="Rhea" id="RHEA:30235"/>
        <dbReference type="ChEBI" id="CHEBI:15377"/>
        <dbReference type="ChEBI" id="CHEBI:15378"/>
        <dbReference type="ChEBI" id="CHEBI:29985"/>
        <dbReference type="ChEBI" id="CHEBI:57540"/>
        <dbReference type="ChEBI" id="CHEBI:57945"/>
        <dbReference type="ChEBI" id="CHEBI:58066"/>
        <dbReference type="EC" id="1.2.1.88"/>
    </reaction>
</comment>
<dbReference type="KEGG" id="dwd:DSCW_61560"/>
<dbReference type="PANTHER" id="PTHR42862:SF1">
    <property type="entry name" value="DELTA-1-PYRROLINE-5-CARBOXYLATE DEHYDROGENASE 2, ISOFORM A-RELATED"/>
    <property type="match status" value="1"/>
</dbReference>
<evidence type="ECO:0000256" key="5">
    <source>
        <dbReference type="ARBA" id="ARBA00048142"/>
    </source>
</evidence>
<feature type="active site" evidence="6 7">
    <location>
        <position position="759"/>
    </location>
</feature>
<evidence type="ECO:0000259" key="12">
    <source>
        <dbReference type="Pfam" id="PF18083"/>
    </source>
</evidence>
<feature type="domain" description="Proline dehydrogenase" evidence="11">
    <location>
        <begin position="135"/>
        <end position="438"/>
    </location>
</feature>
<feature type="active site" evidence="6">
    <location>
        <position position="793"/>
    </location>
</feature>
<comment type="similarity">
    <text evidence="8">Belongs to the aldehyde dehydrogenase family.</text>
</comment>
<evidence type="ECO:0000256" key="3">
    <source>
        <dbReference type="ARBA" id="ARBA00023002"/>
    </source>
</evidence>
<evidence type="ECO:0000313" key="13">
    <source>
        <dbReference type="EMBL" id="BBO78739.1"/>
    </source>
</evidence>
<evidence type="ECO:0000259" key="11">
    <source>
        <dbReference type="Pfam" id="PF01619"/>
    </source>
</evidence>
<dbReference type="InterPro" id="IPR025703">
    <property type="entry name" value="Bifunct_PutA"/>
</dbReference>
<evidence type="ECO:0000256" key="6">
    <source>
        <dbReference type="PIRSR" id="PIRSR000197-1"/>
    </source>
</evidence>
<evidence type="ECO:0000256" key="7">
    <source>
        <dbReference type="PROSITE-ProRule" id="PRU10007"/>
    </source>
</evidence>
<protein>
    <recommendedName>
        <fullName evidence="2">L-glutamate gamma-semialdehyde dehydrogenase</fullName>
        <ecNumber evidence="2">1.2.1.88</ecNumber>
    </recommendedName>
</protein>
<sequence length="1003" mass="111442">MGSNLEDKIRATGMKLYDVAEKSKPSLFRKDFWTGKVMDLSMKNEAFKQEMFRFVDVFPYLSKPESVARHIQEYFCRPDQDFPKTMRWGLSKVKPDSMAAKMAAKSIGKNIGAMGKQFITGETIDEAAKVMLKGRNKDSVAWTVKILKEAVTSTREEEEFLEKQIELMEQYSDIVKAWPALGTGEKGGLDWGFTPQVNISLMASCLYSQYLPKSCAMDYAIDRAKERLRPIYRKALELKAYVLLDMEHLPARKFTLELFKSINEEPEFRDWPHKGIAYQAYMKDAEQLLDDLLGWAKKMKQDFGMRLVKGAFWDEEVVLANLYNYPIPVFTNKHATDASYERCARRILERHRNVQLKCASHNIRTVAYVIECAKKLKVPEDRLEFQMLNGMAENLREAWKKHNLRLRLYSPVGEIVPGMAYLVRRLLENTSSESFLRQSFVSGAAREEMLKDPAVLARENPEPEEKEDISSEYGDKGPFSNEPPVAWDVHTHAMFAVALDDAKKSFPRQVRPVVDGIPVDGGKEMISADPNAPDRAVAAVACADVGTVENAIAAAKKAFAAWSATPTQERAEYLFYAAQQLRTNRHDVAALLVYESGKNWSEAQADICEAVDFLEFYGREMIRLSKPRIASELPGESSRLEYIPRGVGAVIAPWNFSLPISVGMVCAAIVTGNTVVYKPASQTPAIGQAVYDLFHSVNLPNGVLNFVPGPGSDIGDALVAHKDVGFTVFTGSKEVGLRIIETCGRTPQGARQVKQVIAEMGGKNAIIIDSDADVDAAVGPVVQSAFGYMGQKCSAASRLIVLEENYDKFVSRFKDAVETLIFGPADDPRTDLGAVIDPAARKKIEDYIQIGQADGTLLTRGAPNQGSGHFVAPGVFTDISPQSRLAQEEIFGPVVCIFKVKDFEEALEVANGVPFALTGGLFSRSPANIERACREFMVGSLYINRGTTGAMMKRHPFGGFKLSGVGSKAMGQDYLPQFMYCRTIVENTFRSGFAPMQHDSDAS</sequence>
<dbReference type="InterPro" id="IPR015590">
    <property type="entry name" value="Aldehyde_DH_dom"/>
</dbReference>
<dbReference type="InterPro" id="IPR016163">
    <property type="entry name" value="Ald_DH_C"/>
</dbReference>
<dbReference type="UniPathway" id="UPA00261">
    <property type="reaction ID" value="UER00373"/>
</dbReference>
<dbReference type="PROSITE" id="PS00070">
    <property type="entry name" value="ALDEHYDE_DEHYDR_CYS"/>
    <property type="match status" value="1"/>
</dbReference>
<feature type="region of interest" description="Disordered" evidence="9">
    <location>
        <begin position="453"/>
        <end position="482"/>
    </location>
</feature>
<keyword evidence="4" id="KW-0520">NAD</keyword>
<dbReference type="GO" id="GO:0004657">
    <property type="term" value="F:proline dehydrogenase activity"/>
    <property type="evidence" value="ECO:0007669"/>
    <property type="project" value="InterPro"/>
</dbReference>
<dbReference type="SUPFAM" id="SSF53720">
    <property type="entry name" value="ALDH-like"/>
    <property type="match status" value="1"/>
</dbReference>
<dbReference type="Pfam" id="PF18083">
    <property type="entry name" value="PutA_N"/>
    <property type="match status" value="1"/>
</dbReference>
<dbReference type="Gene3D" id="3.20.20.220">
    <property type="match status" value="1"/>
</dbReference>
<dbReference type="Gene3D" id="3.40.309.10">
    <property type="entry name" value="Aldehyde Dehydrogenase, Chain A, domain 2"/>
    <property type="match status" value="1"/>
</dbReference>
<evidence type="ECO:0000256" key="4">
    <source>
        <dbReference type="ARBA" id="ARBA00023027"/>
    </source>
</evidence>
<dbReference type="PANTHER" id="PTHR42862">
    <property type="entry name" value="DELTA-1-PYRROLINE-5-CARBOXYLATE DEHYDROGENASE 1, ISOFORM A-RELATED"/>
    <property type="match status" value="1"/>
</dbReference>
<keyword evidence="14" id="KW-1185">Reference proteome</keyword>
<dbReference type="EMBL" id="AP021875">
    <property type="protein sequence ID" value="BBO78739.1"/>
    <property type="molecule type" value="Genomic_DNA"/>
</dbReference>
<name>A0A5K7ZF14_9BACT</name>
<accession>A0A5K7ZF14</accession>
<dbReference type="GO" id="GO:0003700">
    <property type="term" value="F:DNA-binding transcription factor activity"/>
    <property type="evidence" value="ECO:0007669"/>
    <property type="project" value="InterPro"/>
</dbReference>
<dbReference type="InterPro" id="IPR050485">
    <property type="entry name" value="Proline_metab_enzyme"/>
</dbReference>
<evidence type="ECO:0000313" key="14">
    <source>
        <dbReference type="Proteomes" id="UP000427769"/>
    </source>
</evidence>
<dbReference type="RefSeq" id="WP_155307343.1">
    <property type="nucleotide sequence ID" value="NZ_AP021875.1"/>
</dbReference>
<organism evidence="13 14">
    <name type="scientific">Desulfosarcina widdelii</name>
    <dbReference type="NCBI Taxonomy" id="947919"/>
    <lineage>
        <taxon>Bacteria</taxon>
        <taxon>Pseudomonadati</taxon>
        <taxon>Thermodesulfobacteriota</taxon>
        <taxon>Desulfobacteria</taxon>
        <taxon>Desulfobacterales</taxon>
        <taxon>Desulfosarcinaceae</taxon>
        <taxon>Desulfosarcina</taxon>
    </lineage>
</organism>
<dbReference type="PROSITE" id="PS00687">
    <property type="entry name" value="ALDEHYDE_DEHYDR_GLU"/>
    <property type="match status" value="1"/>
</dbReference>
<dbReference type="GO" id="GO:0010133">
    <property type="term" value="P:L-proline catabolic process to L-glutamate"/>
    <property type="evidence" value="ECO:0007669"/>
    <property type="project" value="UniProtKB-UniPathway"/>
</dbReference>
<dbReference type="InterPro" id="IPR029041">
    <property type="entry name" value="FAD-linked_oxidoreductase-like"/>
</dbReference>
<reference evidence="13 14" key="1">
    <citation type="submission" date="2019-11" db="EMBL/GenBank/DDBJ databases">
        <title>Comparative genomics of hydrocarbon-degrading Desulfosarcina strains.</title>
        <authorList>
            <person name="Watanabe M."/>
            <person name="Kojima H."/>
            <person name="Fukui M."/>
        </authorList>
    </citation>
    <scope>NUCLEOTIDE SEQUENCE [LARGE SCALE GENOMIC DNA]</scope>
    <source>
        <strain evidence="13 14">PP31</strain>
    </source>
</reference>
<dbReference type="InterPro" id="IPR016161">
    <property type="entry name" value="Ald_DH/histidinol_DH"/>
</dbReference>
<dbReference type="FunFam" id="3.40.309.10:FF:000005">
    <property type="entry name" value="1-pyrroline-5-carboxylate dehydrogenase 1"/>
    <property type="match status" value="1"/>
</dbReference>
<dbReference type="PIRSF" id="PIRSF000197">
    <property type="entry name" value="Bifunct_PutA"/>
    <property type="match status" value="1"/>
</dbReference>
<dbReference type="GO" id="GO:0009898">
    <property type="term" value="C:cytoplasmic side of plasma membrane"/>
    <property type="evidence" value="ECO:0007669"/>
    <property type="project" value="TreeGrafter"/>
</dbReference>
<gene>
    <name evidence="13" type="primary">putA_2</name>
    <name evidence="13" type="ORF">DSCW_61560</name>
</gene>
<dbReference type="InterPro" id="IPR002872">
    <property type="entry name" value="Proline_DH_dom"/>
</dbReference>
<dbReference type="Gene3D" id="3.40.605.10">
    <property type="entry name" value="Aldehyde Dehydrogenase, Chain A, domain 1"/>
    <property type="match status" value="1"/>
</dbReference>
<dbReference type="InterPro" id="IPR029510">
    <property type="entry name" value="Ald_DH_CS_GLU"/>
</dbReference>
<dbReference type="AlphaFoldDB" id="A0A5K7ZF14"/>
<dbReference type="InterPro" id="IPR016160">
    <property type="entry name" value="Ald_DH_CS_CYS"/>
</dbReference>
<feature type="domain" description="Proline utilization A N-terminal" evidence="12">
    <location>
        <begin position="6"/>
        <end position="118"/>
    </location>
</feature>
<keyword evidence="3 8" id="KW-0560">Oxidoreductase</keyword>
<dbReference type="Pfam" id="PF00171">
    <property type="entry name" value="Aldedh"/>
    <property type="match status" value="1"/>
</dbReference>
<dbReference type="GO" id="GO:0003842">
    <property type="term" value="F:L-glutamate gamma-semialdehyde dehydrogenase activity"/>
    <property type="evidence" value="ECO:0007669"/>
    <property type="project" value="UniProtKB-EC"/>
</dbReference>
<evidence type="ECO:0000256" key="2">
    <source>
        <dbReference type="ARBA" id="ARBA00012884"/>
    </source>
</evidence>
<dbReference type="InterPro" id="IPR016162">
    <property type="entry name" value="Ald_DH_N"/>
</dbReference>
<comment type="pathway">
    <text evidence="1">Amino-acid degradation; L-proline degradation into L-glutamate; L-glutamate from L-proline: step 2/2.</text>
</comment>
<dbReference type="OrthoDB" id="9762913at2"/>
<feature type="domain" description="Aldehyde dehydrogenase" evidence="10">
    <location>
        <begin position="527"/>
        <end position="984"/>
    </location>
</feature>
<dbReference type="Proteomes" id="UP000427769">
    <property type="component" value="Chromosome"/>
</dbReference>
<evidence type="ECO:0000256" key="1">
    <source>
        <dbReference type="ARBA" id="ARBA00004786"/>
    </source>
</evidence>